<dbReference type="Proteomes" id="UP000192501">
    <property type="component" value="Unassembled WGS sequence"/>
</dbReference>
<organism evidence="1 2">
    <name type="scientific">Hepatospora eriocheir</name>
    <dbReference type="NCBI Taxonomy" id="1081669"/>
    <lineage>
        <taxon>Eukaryota</taxon>
        <taxon>Fungi</taxon>
        <taxon>Fungi incertae sedis</taxon>
        <taxon>Microsporidia</taxon>
        <taxon>Hepatosporidae</taxon>
        <taxon>Hepatospora</taxon>
    </lineage>
</organism>
<comment type="caution">
    <text evidence="1">The sequence shown here is derived from an EMBL/GenBank/DDBJ whole genome shotgun (WGS) entry which is preliminary data.</text>
</comment>
<accession>A0A1X0Q5I8</accession>
<dbReference type="Gene3D" id="3.30.420.10">
    <property type="entry name" value="Ribonuclease H-like superfamily/Ribonuclease H"/>
    <property type="match status" value="1"/>
</dbReference>
<gene>
    <name evidence="1" type="ORF">A0H76_2907</name>
</gene>
<evidence type="ECO:0000313" key="1">
    <source>
        <dbReference type="EMBL" id="ORD92942.1"/>
    </source>
</evidence>
<name>A0A1X0Q5I8_9MICR</name>
<dbReference type="AlphaFoldDB" id="A0A1X0Q5I8"/>
<reference evidence="1 2" key="1">
    <citation type="journal article" date="2017" name="Environ. Microbiol.">
        <title>Decay of the glycolytic pathway and adaptation to intranuclear parasitism within Enterocytozoonidae microsporidia.</title>
        <authorList>
            <person name="Wiredu Boakye D."/>
            <person name="Jaroenlak P."/>
            <person name="Prachumwat A."/>
            <person name="Williams T.A."/>
            <person name="Bateman K.S."/>
            <person name="Itsathitphaisarn O."/>
            <person name="Sritunyalucksana K."/>
            <person name="Paszkiewicz K.H."/>
            <person name="Moore K.A."/>
            <person name="Stentiford G.D."/>
            <person name="Williams B.A."/>
        </authorList>
    </citation>
    <scope>NUCLEOTIDE SEQUENCE [LARGE SCALE GENOMIC DNA]</scope>
    <source>
        <strain evidence="2">canceri</strain>
    </source>
</reference>
<dbReference type="VEuPathDB" id="MicrosporidiaDB:A0H76_2907"/>
<evidence type="ECO:0000313" key="2">
    <source>
        <dbReference type="Proteomes" id="UP000192501"/>
    </source>
</evidence>
<dbReference type="GO" id="GO:0003676">
    <property type="term" value="F:nucleic acid binding"/>
    <property type="evidence" value="ECO:0007669"/>
    <property type="project" value="InterPro"/>
</dbReference>
<sequence>MFVKEHQLDTIDYWKRIIWSKETKKNLFGLSRKVYIRRTRGMMYDKNYLNPTIKCGRKFNAIGLLLIKWCWEYRTNKYNSFVVYQNFKQKFIITVKT</sequence>
<dbReference type="EMBL" id="LTAI01002158">
    <property type="protein sequence ID" value="ORD92942.1"/>
    <property type="molecule type" value="Genomic_DNA"/>
</dbReference>
<proteinExistence type="predicted"/>
<dbReference type="InterPro" id="IPR036397">
    <property type="entry name" value="RNaseH_sf"/>
</dbReference>
<protein>
    <submittedName>
        <fullName evidence="1">Uncharacterized protein</fullName>
    </submittedName>
</protein>